<dbReference type="Proteomes" id="UP000324800">
    <property type="component" value="Unassembled WGS sequence"/>
</dbReference>
<sequence length="60" mass="6918">MLTQCLDGSFLLGPLPYLILYGALALSIMWHKVSQQGNDTGSIYRRENERDLYRSRKDGR</sequence>
<feature type="non-terminal residue" evidence="2">
    <location>
        <position position="60"/>
    </location>
</feature>
<gene>
    <name evidence="2" type="ORF">EZS28_040371</name>
</gene>
<evidence type="ECO:0000313" key="2">
    <source>
        <dbReference type="EMBL" id="KAA6364102.1"/>
    </source>
</evidence>
<accession>A0A5J4U266</accession>
<name>A0A5J4U266_9EUKA</name>
<keyword evidence="1" id="KW-0812">Transmembrane</keyword>
<reference evidence="2 3" key="1">
    <citation type="submission" date="2019-03" db="EMBL/GenBank/DDBJ databases">
        <title>Single cell metagenomics reveals metabolic interactions within the superorganism composed of flagellate Streblomastix strix and complex community of Bacteroidetes bacteria on its surface.</title>
        <authorList>
            <person name="Treitli S.C."/>
            <person name="Kolisko M."/>
            <person name="Husnik F."/>
            <person name="Keeling P."/>
            <person name="Hampl V."/>
        </authorList>
    </citation>
    <scope>NUCLEOTIDE SEQUENCE [LARGE SCALE GENOMIC DNA]</scope>
    <source>
        <strain evidence="2">ST1C</strain>
    </source>
</reference>
<feature type="transmembrane region" description="Helical" evidence="1">
    <location>
        <begin position="12"/>
        <end position="30"/>
    </location>
</feature>
<keyword evidence="1" id="KW-0472">Membrane</keyword>
<evidence type="ECO:0000256" key="1">
    <source>
        <dbReference type="SAM" id="Phobius"/>
    </source>
</evidence>
<keyword evidence="1" id="KW-1133">Transmembrane helix</keyword>
<dbReference type="EMBL" id="SNRW01022061">
    <property type="protein sequence ID" value="KAA6364102.1"/>
    <property type="molecule type" value="Genomic_DNA"/>
</dbReference>
<protein>
    <submittedName>
        <fullName evidence="2">Uncharacterized protein</fullName>
    </submittedName>
</protein>
<dbReference type="AlphaFoldDB" id="A0A5J4U266"/>
<organism evidence="2 3">
    <name type="scientific">Streblomastix strix</name>
    <dbReference type="NCBI Taxonomy" id="222440"/>
    <lineage>
        <taxon>Eukaryota</taxon>
        <taxon>Metamonada</taxon>
        <taxon>Preaxostyla</taxon>
        <taxon>Oxymonadida</taxon>
        <taxon>Streblomastigidae</taxon>
        <taxon>Streblomastix</taxon>
    </lineage>
</organism>
<evidence type="ECO:0000313" key="3">
    <source>
        <dbReference type="Proteomes" id="UP000324800"/>
    </source>
</evidence>
<comment type="caution">
    <text evidence="2">The sequence shown here is derived from an EMBL/GenBank/DDBJ whole genome shotgun (WGS) entry which is preliminary data.</text>
</comment>
<proteinExistence type="predicted"/>